<evidence type="ECO:0000256" key="2">
    <source>
        <dbReference type="ARBA" id="ARBA00022801"/>
    </source>
</evidence>
<dbReference type="InterPro" id="IPR014016">
    <property type="entry name" value="UvrD-like_ATP-bd"/>
</dbReference>
<dbReference type="GO" id="GO:0000725">
    <property type="term" value="P:recombinational repair"/>
    <property type="evidence" value="ECO:0007669"/>
    <property type="project" value="TreeGrafter"/>
</dbReference>
<organism evidence="8 9">
    <name type="scientific">Clostridium perfringens (strain ATCC 13124 / DSM 756 / JCM 1290 / NCIMB 6125 / NCTC 8237 / Type A)</name>
    <dbReference type="NCBI Taxonomy" id="195103"/>
    <lineage>
        <taxon>Bacteria</taxon>
        <taxon>Bacillati</taxon>
        <taxon>Bacillota</taxon>
        <taxon>Clostridia</taxon>
        <taxon>Eubacteriales</taxon>
        <taxon>Clostridiaceae</taxon>
        <taxon>Clostridium</taxon>
    </lineage>
</organism>
<evidence type="ECO:0000259" key="7">
    <source>
        <dbReference type="PROSITE" id="PS51198"/>
    </source>
</evidence>
<dbReference type="KEGG" id="cpf:CPF_1872"/>
<keyword evidence="1 5" id="KW-0547">Nucleotide-binding</keyword>
<keyword evidence="3 5" id="KW-0347">Helicase</keyword>
<keyword evidence="9" id="KW-1185">Reference proteome</keyword>
<gene>
    <name evidence="8" type="ordered locus">CPF_1872</name>
</gene>
<dbReference type="EMBL" id="CP000246">
    <property type="protein sequence ID" value="ABG83011.1"/>
    <property type="molecule type" value="Genomic_DNA"/>
</dbReference>
<feature type="binding site" evidence="5">
    <location>
        <begin position="226"/>
        <end position="233"/>
    </location>
    <ligand>
        <name>ATP</name>
        <dbReference type="ChEBI" id="CHEBI:30616"/>
    </ligand>
</feature>
<dbReference type="HOGENOM" id="CLU_010312_4_0_9"/>
<evidence type="ECO:0000256" key="6">
    <source>
        <dbReference type="SAM" id="Coils"/>
    </source>
</evidence>
<protein>
    <submittedName>
        <fullName evidence="8">ATP-dependent DNA helicase, UvrD/REP family</fullName>
    </submittedName>
</protein>
<name>A0A0H2YQ57_CLOP1</name>
<dbReference type="eggNOG" id="COG3973">
    <property type="taxonomic scope" value="Bacteria"/>
</dbReference>
<keyword evidence="6" id="KW-0175">Coiled coil</keyword>
<dbReference type="PaxDb" id="195103-CPF_1872"/>
<dbReference type="PANTHER" id="PTHR11070:SF17">
    <property type="entry name" value="DNA HELICASE IV"/>
    <property type="match status" value="1"/>
</dbReference>
<feature type="domain" description="UvrD-like helicase ATP-binding" evidence="7">
    <location>
        <begin position="205"/>
        <end position="603"/>
    </location>
</feature>
<dbReference type="InterPro" id="IPR048228">
    <property type="entry name" value="HelD_bacillota"/>
</dbReference>
<reference evidence="8 9" key="1">
    <citation type="journal article" date="2006" name="Genome Res.">
        <title>Skewed genomic variability in strains of the toxigenic bacterial pathogen, Clostridium perfringens.</title>
        <authorList>
            <person name="Myers G.S."/>
            <person name="Rasko D.A."/>
            <person name="Cheung J.K."/>
            <person name="Ravel J."/>
            <person name="Seshadri R."/>
            <person name="Deboy R.T."/>
            <person name="Ren Q."/>
            <person name="Varga J."/>
            <person name="Awad M.M."/>
            <person name="Brinkac L.M."/>
            <person name="Daugherty S.C."/>
            <person name="Haft D.H."/>
            <person name="Dodson R.J."/>
            <person name="Madupu R."/>
            <person name="Nelson W.C."/>
            <person name="Rosovitz M.J."/>
            <person name="Sullivan S.A."/>
            <person name="Khouri H."/>
            <person name="Dimitrov G.I."/>
            <person name="Watkins K.L."/>
            <person name="Mulligan S."/>
            <person name="Benton J."/>
            <person name="Radune D."/>
            <person name="Fisher D.J."/>
            <person name="Atkins H.S."/>
            <person name="Hiscox T."/>
            <person name="Jost B.H."/>
            <person name="Billington S.J."/>
            <person name="Songer J.G."/>
            <person name="McClane B.A."/>
            <person name="Titball R.W."/>
            <person name="Rood J.I."/>
            <person name="Melville S.B."/>
            <person name="Paulsen I.T."/>
        </authorList>
    </citation>
    <scope>NUCLEOTIDE SEQUENCE [LARGE SCALE GENOMIC DNA]</scope>
    <source>
        <strain evidence="9">ATCC 13124 / DSM 756 / JCM 1290 / NCIMB 6125 / NCTC 8237 / S 107 / Type A</strain>
    </source>
</reference>
<dbReference type="PROSITE" id="PS51198">
    <property type="entry name" value="UVRD_HELICASE_ATP_BIND"/>
    <property type="match status" value="1"/>
</dbReference>
<dbReference type="GO" id="GO:0003677">
    <property type="term" value="F:DNA binding"/>
    <property type="evidence" value="ECO:0007669"/>
    <property type="project" value="InterPro"/>
</dbReference>
<proteinExistence type="predicted"/>
<evidence type="ECO:0000313" key="8">
    <source>
        <dbReference type="EMBL" id="ABG83011.1"/>
    </source>
</evidence>
<dbReference type="RefSeq" id="WP_011590914.1">
    <property type="nucleotide sequence ID" value="NC_008261.1"/>
</dbReference>
<dbReference type="GO" id="GO:0005829">
    <property type="term" value="C:cytosol"/>
    <property type="evidence" value="ECO:0007669"/>
    <property type="project" value="TreeGrafter"/>
</dbReference>
<dbReference type="STRING" id="195103.CPF_1872"/>
<dbReference type="InterPro" id="IPR000212">
    <property type="entry name" value="DNA_helicase_UvrD/REP"/>
</dbReference>
<dbReference type="AlphaFoldDB" id="A0A0H2YQ57"/>
<keyword evidence="2 5" id="KW-0378">Hydrolase</keyword>
<evidence type="ECO:0000256" key="1">
    <source>
        <dbReference type="ARBA" id="ARBA00022741"/>
    </source>
</evidence>
<accession>A0A0H2YQ57</accession>
<dbReference type="GO" id="GO:0016787">
    <property type="term" value="F:hydrolase activity"/>
    <property type="evidence" value="ECO:0007669"/>
    <property type="project" value="UniProtKB-UniRule"/>
</dbReference>
<dbReference type="Gene3D" id="3.40.50.300">
    <property type="entry name" value="P-loop containing nucleotide triphosphate hydrolases"/>
    <property type="match status" value="3"/>
</dbReference>
<keyword evidence="4 5" id="KW-0067">ATP-binding</keyword>
<dbReference type="SUPFAM" id="SSF52540">
    <property type="entry name" value="P-loop containing nucleoside triphosphate hydrolases"/>
    <property type="match status" value="1"/>
</dbReference>
<dbReference type="GO" id="GO:0005524">
    <property type="term" value="F:ATP binding"/>
    <property type="evidence" value="ECO:0007669"/>
    <property type="project" value="UniProtKB-UniRule"/>
</dbReference>
<dbReference type="PANTHER" id="PTHR11070">
    <property type="entry name" value="UVRD / RECB / PCRA DNA HELICASE FAMILY MEMBER"/>
    <property type="match status" value="1"/>
</dbReference>
<evidence type="ECO:0000256" key="5">
    <source>
        <dbReference type="PROSITE-ProRule" id="PRU00560"/>
    </source>
</evidence>
<dbReference type="NCBIfam" id="NF041464">
    <property type="entry name" value="HelD_BACSU"/>
    <property type="match status" value="1"/>
</dbReference>
<feature type="coiled-coil region" evidence="6">
    <location>
        <begin position="414"/>
        <end position="451"/>
    </location>
</feature>
<evidence type="ECO:0000313" key="9">
    <source>
        <dbReference type="Proteomes" id="UP000001823"/>
    </source>
</evidence>
<dbReference type="Proteomes" id="UP000001823">
    <property type="component" value="Chromosome"/>
</dbReference>
<dbReference type="GO" id="GO:0043138">
    <property type="term" value="F:3'-5' DNA helicase activity"/>
    <property type="evidence" value="ECO:0007669"/>
    <property type="project" value="TreeGrafter"/>
</dbReference>
<evidence type="ECO:0000256" key="4">
    <source>
        <dbReference type="ARBA" id="ARBA00022840"/>
    </source>
</evidence>
<sequence>MSDNKILTYEREVLSETKRWIESEEERLEGEKLKANEKLDALNKKSKGAYDPEIEIVKKSVDFLSKEEEKFKEAYNKPYFARIDFREYRKDFESFYIGKCGLGDMLEGEEKVIDWRAPLADLYYSGTQGEAYYKAPIGVIEGELSLKRKFLFDDEHSLKECFDEGINEIILKSGLNEEGDGLIDEFLRINLENSTGTKLKDVVATIQKEQNDIIRAPKNSPLIIQGSAGSGKTTVALHRLAYLLYRYKETITGEDILVVAPNKIFLDYISEVLPNLGVDKVEQKTFEELALKKLGMKGKVITKDKKLVEILENDLEKNKYIMNDSKIKGSILFKEMLDRYIQILEREDSDIDNIRICGYSVFDSKEIKRLFLKDLIKYPVNKRKDEIKNYFSKKLGEKVSKVLDKVDFQYEYRIARLKKSMEDSKERREKLIELYDERDNHKKEIKKSARKEFNEYFNRWKGIDTTNVYKNFFENKEIFNEVTDGKIPEKLAEYMRENLANNIDKKIIDSDDLAAMLYLKFRIEGIEESSLLKHIVIDEAQDYSMLQLYVMSMMASGKSLTIVGDIGQGIYSFKGINDWKEAIKLVYDENAEYKHLSQSYRSTVEIINYANKVLVKQNTYEEPAKPVLRHGMVPEEIEFNNAKEFCERLDNIVKKVKDEGKTSIAIVGKTLDECKKIRTLVKKYSNYDFELIKDDQKEFDLNLIIIPSYLTKGLEFDCTIVYNLNKENYNDNEIDKKLLYVVLTRALHYEYIFYKEEKSPLIG</sequence>
<dbReference type="Pfam" id="PF00580">
    <property type="entry name" value="UvrD-helicase"/>
    <property type="match status" value="1"/>
</dbReference>
<dbReference type="InterPro" id="IPR027417">
    <property type="entry name" value="P-loop_NTPase"/>
</dbReference>
<evidence type="ECO:0000256" key="3">
    <source>
        <dbReference type="ARBA" id="ARBA00022806"/>
    </source>
</evidence>